<dbReference type="AlphaFoldDB" id="A0AAW1M981"/>
<dbReference type="PANTHER" id="PTHR33108">
    <property type="entry name" value="OS01G0745000 PROTEIN"/>
    <property type="match status" value="1"/>
</dbReference>
<feature type="region of interest" description="Disordered" evidence="1">
    <location>
        <begin position="126"/>
        <end position="146"/>
    </location>
</feature>
<sequence length="167" mass="18537">MDDRKLRKAISDISLQISETNIDEIISPNNHKESIKKVKCECCGLEEECSSTYLNKIKNIHFGSWVCGLCSEAIKERLIKSSNEKTMKDALKMHKEFCEEFNASTRSNPKLSLTLALRDIAKRSSLRRRSSSMGKEASSGSNKLARSASCAPRIDVGMGGKGLDGFM</sequence>
<dbReference type="Proteomes" id="UP001443914">
    <property type="component" value="Unassembled WGS sequence"/>
</dbReference>
<name>A0AAW1M981_SAPOF</name>
<accession>A0AAW1M981</accession>
<evidence type="ECO:0000313" key="2">
    <source>
        <dbReference type="EMBL" id="KAK9742094.1"/>
    </source>
</evidence>
<dbReference type="PANTHER" id="PTHR33108:SF14">
    <property type="entry name" value="OS01G0745000 PROTEIN"/>
    <property type="match status" value="1"/>
</dbReference>
<dbReference type="InterPro" id="IPR012876">
    <property type="entry name" value="DUF1677_pln"/>
</dbReference>
<reference evidence="2" key="1">
    <citation type="submission" date="2024-03" db="EMBL/GenBank/DDBJ databases">
        <title>WGS assembly of Saponaria officinalis var. Norfolk2.</title>
        <authorList>
            <person name="Jenkins J."/>
            <person name="Shu S."/>
            <person name="Grimwood J."/>
            <person name="Barry K."/>
            <person name="Goodstein D."/>
            <person name="Schmutz J."/>
            <person name="Leebens-Mack J."/>
            <person name="Osbourn A."/>
        </authorList>
    </citation>
    <scope>NUCLEOTIDE SEQUENCE [LARGE SCALE GENOMIC DNA]</scope>
    <source>
        <strain evidence="2">JIC</strain>
    </source>
</reference>
<organism evidence="2 3">
    <name type="scientific">Saponaria officinalis</name>
    <name type="common">Common soapwort</name>
    <name type="synonym">Lychnis saponaria</name>
    <dbReference type="NCBI Taxonomy" id="3572"/>
    <lineage>
        <taxon>Eukaryota</taxon>
        <taxon>Viridiplantae</taxon>
        <taxon>Streptophyta</taxon>
        <taxon>Embryophyta</taxon>
        <taxon>Tracheophyta</taxon>
        <taxon>Spermatophyta</taxon>
        <taxon>Magnoliopsida</taxon>
        <taxon>eudicotyledons</taxon>
        <taxon>Gunneridae</taxon>
        <taxon>Pentapetalae</taxon>
        <taxon>Caryophyllales</taxon>
        <taxon>Caryophyllaceae</taxon>
        <taxon>Caryophylleae</taxon>
        <taxon>Saponaria</taxon>
    </lineage>
</organism>
<keyword evidence="3" id="KW-1185">Reference proteome</keyword>
<feature type="compositionally biased region" description="Low complexity" evidence="1">
    <location>
        <begin position="131"/>
        <end position="141"/>
    </location>
</feature>
<comment type="caution">
    <text evidence="2">The sequence shown here is derived from an EMBL/GenBank/DDBJ whole genome shotgun (WGS) entry which is preliminary data.</text>
</comment>
<dbReference type="Pfam" id="PF07911">
    <property type="entry name" value="DUF1677"/>
    <property type="match status" value="1"/>
</dbReference>
<evidence type="ECO:0008006" key="4">
    <source>
        <dbReference type="Google" id="ProtNLM"/>
    </source>
</evidence>
<dbReference type="EMBL" id="JBDFQZ010000003">
    <property type="protein sequence ID" value="KAK9742094.1"/>
    <property type="molecule type" value="Genomic_DNA"/>
</dbReference>
<protein>
    <recommendedName>
        <fullName evidence="4">DUF1677 family protein</fullName>
    </recommendedName>
</protein>
<gene>
    <name evidence="2" type="ORF">RND81_03G148100</name>
</gene>
<proteinExistence type="predicted"/>
<evidence type="ECO:0000256" key="1">
    <source>
        <dbReference type="SAM" id="MobiDB-lite"/>
    </source>
</evidence>
<evidence type="ECO:0000313" key="3">
    <source>
        <dbReference type="Proteomes" id="UP001443914"/>
    </source>
</evidence>